<dbReference type="EMBL" id="CP021748">
    <property type="protein sequence ID" value="ARX88116.1"/>
    <property type="molecule type" value="Genomic_DNA"/>
</dbReference>
<protein>
    <submittedName>
        <fullName evidence="1">Uncharacterized protein</fullName>
    </submittedName>
</protein>
<keyword evidence="2" id="KW-1185">Reference proteome</keyword>
<evidence type="ECO:0000313" key="2">
    <source>
        <dbReference type="Proteomes" id="UP000195880"/>
    </source>
</evidence>
<dbReference type="KEGG" id="salf:SMD44_07603"/>
<sequence>MDVDGAEQALALLPAVLGLDEPQVAVRGDVVWVPRLVRAGGGALPVPAGDTWQLGVTGRGTLENLALLSVADDAEVSGGRALDAGEVRVAVARRASTSVTR</sequence>
<accession>A0A1Z1WNV7</accession>
<dbReference type="Gene3D" id="3.40.50.11460">
    <property type="match status" value="1"/>
</dbReference>
<name>A0A1Z1WNV7_9ACTN</name>
<dbReference type="SUPFAM" id="SSF51735">
    <property type="entry name" value="NAD(P)-binding Rossmann-fold domains"/>
    <property type="match status" value="1"/>
</dbReference>
<dbReference type="InterPro" id="IPR036291">
    <property type="entry name" value="NAD(P)-bd_dom_sf"/>
</dbReference>
<dbReference type="Proteomes" id="UP000195880">
    <property type="component" value="Chromosome"/>
</dbReference>
<gene>
    <name evidence="1" type="ORF">SMD44_07603</name>
</gene>
<evidence type="ECO:0000313" key="1">
    <source>
        <dbReference type="EMBL" id="ARX88116.1"/>
    </source>
</evidence>
<organism evidence="1 2">
    <name type="scientific">Streptomyces alboflavus</name>
    <dbReference type="NCBI Taxonomy" id="67267"/>
    <lineage>
        <taxon>Bacteria</taxon>
        <taxon>Bacillati</taxon>
        <taxon>Actinomycetota</taxon>
        <taxon>Actinomycetes</taxon>
        <taxon>Kitasatosporales</taxon>
        <taxon>Streptomycetaceae</taxon>
        <taxon>Streptomyces</taxon>
    </lineage>
</organism>
<proteinExistence type="predicted"/>
<reference evidence="1 2" key="1">
    <citation type="submission" date="2017-05" db="EMBL/GenBank/DDBJ databases">
        <title>Streptomyces alboflavus Genome sequencing and assembly.</title>
        <authorList>
            <person name="Wang Y."/>
            <person name="Du B."/>
            <person name="Ding Y."/>
            <person name="Liu H."/>
            <person name="Hou Q."/>
            <person name="Liu K."/>
            <person name="Wang C."/>
            <person name="Yao L."/>
        </authorList>
    </citation>
    <scope>NUCLEOTIDE SEQUENCE [LARGE SCALE GENOMIC DNA]</scope>
    <source>
        <strain evidence="1 2">MDJK44</strain>
    </source>
</reference>
<dbReference type="AlphaFoldDB" id="A0A1Z1WNV7"/>